<feature type="domain" description="SusD-like N-terminal" evidence="8">
    <location>
        <begin position="104"/>
        <end position="199"/>
    </location>
</feature>
<evidence type="ECO:0000313" key="9">
    <source>
        <dbReference type="EMBL" id="ALJ59779.1"/>
    </source>
</evidence>
<evidence type="ECO:0000256" key="3">
    <source>
        <dbReference type="ARBA" id="ARBA00022729"/>
    </source>
</evidence>
<dbReference type="GO" id="GO:0009279">
    <property type="term" value="C:cell outer membrane"/>
    <property type="evidence" value="ECO:0007669"/>
    <property type="project" value="UniProtKB-SubCell"/>
</dbReference>
<evidence type="ECO:0000259" key="8">
    <source>
        <dbReference type="Pfam" id="PF14322"/>
    </source>
</evidence>
<comment type="similarity">
    <text evidence="2">Belongs to the SusD family.</text>
</comment>
<feature type="chain" id="PRO_5006013400" evidence="6">
    <location>
        <begin position="25"/>
        <end position="658"/>
    </location>
</feature>
<gene>
    <name evidence="9" type="ORF">BcellWH2_02540</name>
</gene>
<sequence>MKLKNLLYAAVGSAALAFSTASCSDYLDISGEFNASLGIDEVWSNASYTRNWYGVIYRHLMEYSETGSEVSAFKNPWSNLCGEIASEKASSRDVMMAGFTAASGNYHRWANFYKDVRQAMIFIERAQDQGVGDPTSTDKLTAEEIARMKDECRFMIAYYYFSMFELYGPACIVTEIDDAAEPHITDYDRATVDEMVNHIDGILAPLCDPAQSKLPESVITSYADNTYNFNTNEVVRPTIVVAKALRAKLWMYAASKLFNGGDGSEYYQGLQKLQNSKGEYIFPQSKDPQKWVTARDRVKDLIDYAEAQHHALYRVMANGVEQPDRSVYNLFQVYNEEILWCSTNNSYSDQYKMEKRTNPRDVNSCYGTIGPSQDAVDMFFMGNGLAINDPNSGYDETGFGAVENHCYDPDYKDKKTDQNISNMYANREPRFYASVVYQGRSWFKKWMNGNPNYIVDFSAGGGNDLSNGDNVKTGYMLGKFKNRTVNHASGDTQSWKRVSIIYRLAEFYLFYAEALNETDPSNPDIIKYIDMVRERAGIPGYQTMNDNGIKTGIIGNYDKQFDAIQHERYVELYCEGQRYFDIRRWMICGDKDRIGCDQTRFYGMNMKGSKDKTPGEPTSYYTRTKVENRQWTDKLYLYPIHQNVIELANGRIPQNYGW</sequence>
<dbReference type="KEGG" id="bcel:BcellWH2_02540"/>
<evidence type="ECO:0000259" key="7">
    <source>
        <dbReference type="Pfam" id="PF07980"/>
    </source>
</evidence>
<evidence type="ECO:0000256" key="6">
    <source>
        <dbReference type="SAM" id="SignalP"/>
    </source>
</evidence>
<keyword evidence="3 6" id="KW-0732">Signal</keyword>
<evidence type="ECO:0000313" key="10">
    <source>
        <dbReference type="Proteomes" id="UP000061809"/>
    </source>
</evidence>
<organism evidence="9 10">
    <name type="scientific">Bacteroides cellulosilyticus</name>
    <dbReference type="NCBI Taxonomy" id="246787"/>
    <lineage>
        <taxon>Bacteria</taxon>
        <taxon>Pseudomonadati</taxon>
        <taxon>Bacteroidota</taxon>
        <taxon>Bacteroidia</taxon>
        <taxon>Bacteroidales</taxon>
        <taxon>Bacteroidaceae</taxon>
        <taxon>Bacteroides</taxon>
    </lineage>
</organism>
<keyword evidence="4" id="KW-0472">Membrane</keyword>
<proteinExistence type="inferred from homology"/>
<dbReference type="Pfam" id="PF14322">
    <property type="entry name" value="SusD-like_3"/>
    <property type="match status" value="1"/>
</dbReference>
<evidence type="ECO:0000256" key="1">
    <source>
        <dbReference type="ARBA" id="ARBA00004442"/>
    </source>
</evidence>
<dbReference type="InterPro" id="IPR011990">
    <property type="entry name" value="TPR-like_helical_dom_sf"/>
</dbReference>
<evidence type="ECO:0000256" key="5">
    <source>
        <dbReference type="ARBA" id="ARBA00023237"/>
    </source>
</evidence>
<dbReference type="PROSITE" id="PS51257">
    <property type="entry name" value="PROKAR_LIPOPROTEIN"/>
    <property type="match status" value="1"/>
</dbReference>
<keyword evidence="5" id="KW-0998">Cell outer membrane</keyword>
<reference evidence="9 10" key="1">
    <citation type="journal article" date="2015" name="Science">
        <title>Genetic determinants of in vivo fitness and diet responsiveness in multiple human gut Bacteroides.</title>
        <authorList>
            <person name="Wu M."/>
            <person name="McNulty N.P."/>
            <person name="Rodionov D.A."/>
            <person name="Khoroshkin M.S."/>
            <person name="Griffin N.W."/>
            <person name="Cheng J."/>
            <person name="Latreille P."/>
            <person name="Kerstetter R.A."/>
            <person name="Terrapon N."/>
            <person name="Henrissat B."/>
            <person name="Osterman A.L."/>
            <person name="Gordon J.I."/>
        </authorList>
    </citation>
    <scope>NUCLEOTIDE SEQUENCE [LARGE SCALE GENOMIC DNA]</scope>
    <source>
        <strain evidence="9 10">WH2</strain>
    </source>
</reference>
<dbReference type="Proteomes" id="UP000061809">
    <property type="component" value="Chromosome"/>
</dbReference>
<evidence type="ECO:0000256" key="4">
    <source>
        <dbReference type="ARBA" id="ARBA00023136"/>
    </source>
</evidence>
<dbReference type="InterPro" id="IPR012944">
    <property type="entry name" value="SusD_RagB_dom"/>
</dbReference>
<protein>
    <submittedName>
        <fullName evidence="9">SusD family protein</fullName>
    </submittedName>
</protein>
<dbReference type="EMBL" id="CP012801">
    <property type="protein sequence ID" value="ALJ59779.1"/>
    <property type="molecule type" value="Genomic_DNA"/>
</dbReference>
<name>A0A0N7IFC0_9BACE</name>
<accession>A0A0N7IFC0</accession>
<feature type="signal peptide" evidence="6">
    <location>
        <begin position="1"/>
        <end position="24"/>
    </location>
</feature>
<feature type="domain" description="RagB/SusD" evidence="7">
    <location>
        <begin position="337"/>
        <end position="658"/>
    </location>
</feature>
<dbReference type="Pfam" id="PF07980">
    <property type="entry name" value="SusD_RagB"/>
    <property type="match status" value="1"/>
</dbReference>
<dbReference type="InterPro" id="IPR033985">
    <property type="entry name" value="SusD-like_N"/>
</dbReference>
<dbReference type="PATRIC" id="fig|246787.4.peg.2615"/>
<dbReference type="SUPFAM" id="SSF48452">
    <property type="entry name" value="TPR-like"/>
    <property type="match status" value="1"/>
</dbReference>
<evidence type="ECO:0000256" key="2">
    <source>
        <dbReference type="ARBA" id="ARBA00006275"/>
    </source>
</evidence>
<dbReference type="RefSeq" id="WP_029426192.1">
    <property type="nucleotide sequence ID" value="NZ_CP012801.1"/>
</dbReference>
<dbReference type="AlphaFoldDB" id="A0A0N7IFC0"/>
<comment type="subcellular location">
    <subcellularLocation>
        <location evidence="1">Cell outer membrane</location>
    </subcellularLocation>
</comment>
<dbReference type="Gene3D" id="1.25.40.390">
    <property type="match status" value="1"/>
</dbReference>